<dbReference type="OrthoDB" id="9813458at2"/>
<name>A0A3D8MCS2_9ALTE</name>
<dbReference type="AlphaFoldDB" id="A0A3D8MCS2"/>
<dbReference type="InterPro" id="IPR003423">
    <property type="entry name" value="OMP_efflux"/>
</dbReference>
<comment type="similarity">
    <text evidence="2">Belongs to the outer membrane factor (OMF) (TC 1.B.17) family.</text>
</comment>
<keyword evidence="7" id="KW-0998">Cell outer membrane</keyword>
<protein>
    <submittedName>
        <fullName evidence="10">Outer membrane channel protein TolC</fullName>
    </submittedName>
</protein>
<evidence type="ECO:0000256" key="8">
    <source>
        <dbReference type="SAM" id="Coils"/>
    </source>
</evidence>
<dbReference type="RefSeq" id="WP_115591852.1">
    <property type="nucleotide sequence ID" value="NZ_QRHA01000002.1"/>
</dbReference>
<dbReference type="GO" id="GO:0015288">
    <property type="term" value="F:porin activity"/>
    <property type="evidence" value="ECO:0007669"/>
    <property type="project" value="TreeGrafter"/>
</dbReference>
<feature type="chain" id="PRO_5017776683" evidence="9">
    <location>
        <begin position="21"/>
        <end position="466"/>
    </location>
</feature>
<keyword evidence="8" id="KW-0175">Coiled coil</keyword>
<evidence type="ECO:0000256" key="4">
    <source>
        <dbReference type="ARBA" id="ARBA00022452"/>
    </source>
</evidence>
<evidence type="ECO:0000256" key="6">
    <source>
        <dbReference type="ARBA" id="ARBA00023136"/>
    </source>
</evidence>
<dbReference type="NCBIfam" id="TIGR01844">
    <property type="entry name" value="type_I_sec_TolC"/>
    <property type="match status" value="1"/>
</dbReference>
<dbReference type="GO" id="GO:0009279">
    <property type="term" value="C:cell outer membrane"/>
    <property type="evidence" value="ECO:0007669"/>
    <property type="project" value="UniProtKB-SubCell"/>
</dbReference>
<sequence>MKRTLLSLIIGMGVTTSALADDLLQVYQQALANDPLVNSAKAQRDAAFEGISISRANLFPQLSGFVGYTTSNSDIASDELVDNEFVRFSGENDTDVLAYGLDLQMSLYDHANWVGLNRAEKVAERSDAIYASVMQGVIVRVVNAYFDVLSARDSLEFVRAEKRAFERQLEQTKQRFEVGLTAITDVHEAQANYDNTLAQEIQAENQLEQALEVLRVITGKYHDRLFALDTDSFSARVPAPASVDDWLKIAEDSNLDLLANRLAVDIAKEDISSAQAGHYPTLGLSASYGRTDRDSTSTVLNPLNNIESTFTNNPPTLDSYSIGVRLNVPIFEGLRVTSQSDRARYLYVAASQDLEQTYRETVQGIRSSFNDVKAAISVIRALEQAVVSAESALKATEAGFDVGTRTIVDVLDSTRNLFDARRNLSNARYAFIRSIVNLKQAAGNLTSEDVELINRGLTPVKESDEG</sequence>
<dbReference type="Pfam" id="PF02321">
    <property type="entry name" value="OEP"/>
    <property type="match status" value="2"/>
</dbReference>
<keyword evidence="5" id="KW-0812">Transmembrane</keyword>
<evidence type="ECO:0000313" key="10">
    <source>
        <dbReference type="EMBL" id="RDV27973.1"/>
    </source>
</evidence>
<organism evidence="10 11">
    <name type="scientific">Alteromonas aestuariivivens</name>
    <dbReference type="NCBI Taxonomy" id="1938339"/>
    <lineage>
        <taxon>Bacteria</taxon>
        <taxon>Pseudomonadati</taxon>
        <taxon>Pseudomonadota</taxon>
        <taxon>Gammaproteobacteria</taxon>
        <taxon>Alteromonadales</taxon>
        <taxon>Alteromonadaceae</taxon>
        <taxon>Alteromonas/Salinimonas group</taxon>
        <taxon>Alteromonas</taxon>
    </lineage>
</organism>
<dbReference type="SUPFAM" id="SSF56954">
    <property type="entry name" value="Outer membrane efflux proteins (OEP)"/>
    <property type="match status" value="1"/>
</dbReference>
<evidence type="ECO:0000256" key="3">
    <source>
        <dbReference type="ARBA" id="ARBA00022448"/>
    </source>
</evidence>
<evidence type="ECO:0000313" key="11">
    <source>
        <dbReference type="Proteomes" id="UP000256561"/>
    </source>
</evidence>
<keyword evidence="11" id="KW-1185">Reference proteome</keyword>
<dbReference type="InterPro" id="IPR010130">
    <property type="entry name" value="T1SS_OMP_TolC"/>
</dbReference>
<dbReference type="GO" id="GO:1990281">
    <property type="term" value="C:efflux pump complex"/>
    <property type="evidence" value="ECO:0007669"/>
    <property type="project" value="TreeGrafter"/>
</dbReference>
<dbReference type="InterPro" id="IPR051906">
    <property type="entry name" value="TolC-like"/>
</dbReference>
<feature type="coiled-coil region" evidence="8">
    <location>
        <begin position="155"/>
        <end position="206"/>
    </location>
</feature>
<comment type="caution">
    <text evidence="10">The sequence shown here is derived from an EMBL/GenBank/DDBJ whole genome shotgun (WGS) entry which is preliminary data.</text>
</comment>
<dbReference type="Gene3D" id="1.20.1600.10">
    <property type="entry name" value="Outer membrane efflux proteins (OEP)"/>
    <property type="match status" value="1"/>
</dbReference>
<keyword evidence="3" id="KW-0813">Transport</keyword>
<dbReference type="PANTHER" id="PTHR30026:SF20">
    <property type="entry name" value="OUTER MEMBRANE PROTEIN TOLC"/>
    <property type="match status" value="1"/>
</dbReference>
<evidence type="ECO:0000256" key="5">
    <source>
        <dbReference type="ARBA" id="ARBA00022692"/>
    </source>
</evidence>
<reference evidence="11" key="1">
    <citation type="submission" date="2018-08" db="EMBL/GenBank/DDBJ databases">
        <authorList>
            <person name="Zhang J."/>
            <person name="Du Z.-J."/>
        </authorList>
    </citation>
    <scope>NUCLEOTIDE SEQUENCE [LARGE SCALE GENOMIC DNA]</scope>
    <source>
        <strain evidence="11">KCTC 52655</strain>
    </source>
</reference>
<dbReference type="NCBIfam" id="NF007002">
    <property type="entry name" value="PRK09465.1"/>
    <property type="match status" value="1"/>
</dbReference>
<evidence type="ECO:0000256" key="2">
    <source>
        <dbReference type="ARBA" id="ARBA00007613"/>
    </source>
</evidence>
<accession>A0A3D8MCS2</accession>
<dbReference type="EMBL" id="QRHA01000002">
    <property type="protein sequence ID" value="RDV27973.1"/>
    <property type="molecule type" value="Genomic_DNA"/>
</dbReference>
<evidence type="ECO:0000256" key="9">
    <source>
        <dbReference type="SAM" id="SignalP"/>
    </source>
</evidence>
<evidence type="ECO:0000256" key="7">
    <source>
        <dbReference type="ARBA" id="ARBA00023237"/>
    </source>
</evidence>
<feature type="signal peptide" evidence="9">
    <location>
        <begin position="1"/>
        <end position="20"/>
    </location>
</feature>
<dbReference type="GO" id="GO:0015562">
    <property type="term" value="F:efflux transmembrane transporter activity"/>
    <property type="evidence" value="ECO:0007669"/>
    <property type="project" value="InterPro"/>
</dbReference>
<dbReference type="Proteomes" id="UP000256561">
    <property type="component" value="Unassembled WGS sequence"/>
</dbReference>
<proteinExistence type="inferred from homology"/>
<keyword evidence="9" id="KW-0732">Signal</keyword>
<evidence type="ECO:0000256" key="1">
    <source>
        <dbReference type="ARBA" id="ARBA00004442"/>
    </source>
</evidence>
<keyword evidence="6" id="KW-0472">Membrane</keyword>
<keyword evidence="4" id="KW-1134">Transmembrane beta strand</keyword>
<gene>
    <name evidence="10" type="ORF">DXV75_03115</name>
</gene>
<dbReference type="InterPro" id="IPR058622">
    <property type="entry name" value="TolC"/>
</dbReference>
<comment type="subcellular location">
    <subcellularLocation>
        <location evidence="1">Cell outer membrane</location>
    </subcellularLocation>
</comment>
<dbReference type="PANTHER" id="PTHR30026">
    <property type="entry name" value="OUTER MEMBRANE PROTEIN TOLC"/>
    <property type="match status" value="1"/>
</dbReference>